<protein>
    <submittedName>
        <fullName evidence="2">Competence protein</fullName>
    </submittedName>
</protein>
<evidence type="ECO:0000313" key="2">
    <source>
        <dbReference type="EMBL" id="SUY25928.1"/>
    </source>
</evidence>
<name>A0A381IEK2_CLODI</name>
<accession>A0A381IEK2</accession>
<keyword evidence="1" id="KW-0472">Membrane</keyword>
<dbReference type="EMBL" id="UFWD01000001">
    <property type="protein sequence ID" value="SUY25928.1"/>
    <property type="molecule type" value="Genomic_DNA"/>
</dbReference>
<evidence type="ECO:0000256" key="1">
    <source>
        <dbReference type="SAM" id="Phobius"/>
    </source>
</evidence>
<sequence>MKKKVKFISFFVLFILIISSIIVYKSLIFKDDIYVVSKKKFT</sequence>
<dbReference type="AlphaFoldDB" id="A0A381IEK2"/>
<feature type="transmembrane region" description="Helical" evidence="1">
    <location>
        <begin position="7"/>
        <end position="27"/>
    </location>
</feature>
<gene>
    <name evidence="2" type="ORF">NCTC13307_03293</name>
</gene>
<organism evidence="2">
    <name type="scientific">Clostridioides difficile</name>
    <name type="common">Peptoclostridium difficile</name>
    <dbReference type="NCBI Taxonomy" id="1496"/>
    <lineage>
        <taxon>Bacteria</taxon>
        <taxon>Bacillati</taxon>
        <taxon>Bacillota</taxon>
        <taxon>Clostridia</taxon>
        <taxon>Peptostreptococcales</taxon>
        <taxon>Peptostreptococcaceae</taxon>
        <taxon>Clostridioides</taxon>
    </lineage>
</organism>
<proteinExistence type="predicted"/>
<keyword evidence="1" id="KW-1133">Transmembrane helix</keyword>
<reference evidence="2" key="1">
    <citation type="submission" date="2018-06" db="EMBL/GenBank/DDBJ databases">
        <authorList>
            <consortium name="Pathogen Informatics"/>
            <person name="Doyle S."/>
        </authorList>
    </citation>
    <scope>NUCLEOTIDE SEQUENCE</scope>
    <source>
        <strain evidence="2">NCTC13307</strain>
    </source>
</reference>
<keyword evidence="1" id="KW-0812">Transmembrane</keyword>